<dbReference type="Pfam" id="PF06737">
    <property type="entry name" value="Transglycosylas"/>
    <property type="match status" value="1"/>
</dbReference>
<keyword evidence="2" id="KW-0378">Hydrolase</keyword>
<accession>A0A239K1W4</accession>
<protein>
    <submittedName>
        <fullName evidence="4">Transglycosylase-like domain-containing protein</fullName>
    </submittedName>
</protein>
<evidence type="ECO:0000313" key="5">
    <source>
        <dbReference type="Proteomes" id="UP000198280"/>
    </source>
</evidence>
<feature type="domain" description="LysM" evidence="3">
    <location>
        <begin position="141"/>
        <end position="191"/>
    </location>
</feature>
<evidence type="ECO:0000313" key="4">
    <source>
        <dbReference type="EMBL" id="SNT11768.1"/>
    </source>
</evidence>
<reference evidence="4 5" key="1">
    <citation type="submission" date="2017-06" db="EMBL/GenBank/DDBJ databases">
        <authorList>
            <person name="Kim H.J."/>
            <person name="Triplett B.A."/>
        </authorList>
    </citation>
    <scope>NUCLEOTIDE SEQUENCE [LARGE SCALE GENOMIC DNA]</scope>
    <source>
        <strain evidence="4 5">CGMCC 4.1858</strain>
    </source>
</reference>
<dbReference type="InterPro" id="IPR010618">
    <property type="entry name" value="RPF"/>
</dbReference>
<evidence type="ECO:0000259" key="3">
    <source>
        <dbReference type="PROSITE" id="PS51782"/>
    </source>
</evidence>
<dbReference type="Proteomes" id="UP000198280">
    <property type="component" value="Unassembled WGS sequence"/>
</dbReference>
<dbReference type="Gene3D" id="3.10.350.10">
    <property type="entry name" value="LysM domain"/>
    <property type="match status" value="1"/>
</dbReference>
<dbReference type="SUPFAM" id="SSF53955">
    <property type="entry name" value="Lysozyme-like"/>
    <property type="match status" value="1"/>
</dbReference>
<dbReference type="InterPro" id="IPR036779">
    <property type="entry name" value="LysM_dom_sf"/>
</dbReference>
<dbReference type="AlphaFoldDB" id="A0A239K1W4"/>
<keyword evidence="5" id="KW-1185">Reference proteome</keyword>
<evidence type="ECO:0000256" key="2">
    <source>
        <dbReference type="ARBA" id="ARBA00022801"/>
    </source>
</evidence>
<comment type="similarity">
    <text evidence="1">Belongs to the transglycosylase family. Rpf subfamily.</text>
</comment>
<dbReference type="InterPro" id="IPR018392">
    <property type="entry name" value="LysM"/>
</dbReference>
<proteinExistence type="inferred from homology"/>
<dbReference type="EMBL" id="FZOF01000014">
    <property type="protein sequence ID" value="SNT11768.1"/>
    <property type="molecule type" value="Genomic_DNA"/>
</dbReference>
<dbReference type="InterPro" id="IPR023346">
    <property type="entry name" value="Lysozyme-like_dom_sf"/>
</dbReference>
<gene>
    <name evidence="4" type="ORF">SAMN05216252_114141</name>
</gene>
<dbReference type="Gene3D" id="1.10.530.10">
    <property type="match status" value="1"/>
</dbReference>
<dbReference type="CDD" id="cd13925">
    <property type="entry name" value="RPF"/>
    <property type="match status" value="1"/>
</dbReference>
<organism evidence="4 5">
    <name type="scientific">Actinacidiphila glaucinigra</name>
    <dbReference type="NCBI Taxonomy" id="235986"/>
    <lineage>
        <taxon>Bacteria</taxon>
        <taxon>Bacillati</taxon>
        <taxon>Actinomycetota</taxon>
        <taxon>Actinomycetes</taxon>
        <taxon>Kitasatosporales</taxon>
        <taxon>Streptomycetaceae</taxon>
        <taxon>Actinacidiphila</taxon>
    </lineage>
</organism>
<dbReference type="PROSITE" id="PS51782">
    <property type="entry name" value="LYSM"/>
    <property type="match status" value="1"/>
</dbReference>
<name>A0A239K1W4_9ACTN</name>
<dbReference type="GO" id="GO:0016787">
    <property type="term" value="F:hydrolase activity"/>
    <property type="evidence" value="ECO:0007669"/>
    <property type="project" value="UniProtKB-KW"/>
</dbReference>
<evidence type="ECO:0000256" key="1">
    <source>
        <dbReference type="ARBA" id="ARBA00010830"/>
    </source>
</evidence>
<sequence length="193" mass="21000">MLRPGGPGHAHGAAGDDARRALPNLARMFRPRRLAVTALALLATWAALPQGAAQADGHAPVWLELAHCESSNRWKTNTGNGFYGGLQIFQPTWVEHGGLDMASRPDRATPDQQVTVAEEILRDQGWEAWPTCAQRLRLSGRAHAVRSGETLETLARRFDVSGGAAELYRLNQDVIGSDPTRQLTPGTLLRLPK</sequence>